<dbReference type="Gene3D" id="3.40.50.800">
    <property type="entry name" value="Anticodon-binding domain"/>
    <property type="match status" value="1"/>
</dbReference>
<evidence type="ECO:0000256" key="1">
    <source>
        <dbReference type="ARBA" id="ARBA00004496"/>
    </source>
</evidence>
<evidence type="ECO:0000256" key="9">
    <source>
        <dbReference type="ARBA" id="ARBA00023146"/>
    </source>
</evidence>
<evidence type="ECO:0000313" key="14">
    <source>
        <dbReference type="EMBL" id="SEM72955.1"/>
    </source>
</evidence>
<dbReference type="CDD" id="cd00859">
    <property type="entry name" value="HisRS_anticodon"/>
    <property type="match status" value="1"/>
</dbReference>
<dbReference type="InterPro" id="IPR006195">
    <property type="entry name" value="aa-tRNA-synth_II"/>
</dbReference>
<dbReference type="GO" id="GO:0005737">
    <property type="term" value="C:cytoplasm"/>
    <property type="evidence" value="ECO:0007669"/>
    <property type="project" value="UniProtKB-SubCell"/>
</dbReference>
<evidence type="ECO:0000256" key="6">
    <source>
        <dbReference type="ARBA" id="ARBA00022741"/>
    </source>
</evidence>
<dbReference type="NCBIfam" id="TIGR00442">
    <property type="entry name" value="hisS"/>
    <property type="match status" value="1"/>
</dbReference>
<dbReference type="EC" id="6.1.1.21" evidence="11"/>
<dbReference type="InterPro" id="IPR041715">
    <property type="entry name" value="HisRS-like_core"/>
</dbReference>
<dbReference type="GO" id="GO:0006427">
    <property type="term" value="P:histidyl-tRNA aminoacylation"/>
    <property type="evidence" value="ECO:0007669"/>
    <property type="project" value="UniProtKB-UniRule"/>
</dbReference>
<keyword evidence="4 11" id="KW-0963">Cytoplasm</keyword>
<dbReference type="HAMAP" id="MF_00127">
    <property type="entry name" value="His_tRNA_synth"/>
    <property type="match status" value="1"/>
</dbReference>
<dbReference type="FunFam" id="3.30.930.10:FF:000005">
    <property type="entry name" value="Histidine--tRNA ligase"/>
    <property type="match status" value="1"/>
</dbReference>
<dbReference type="RefSeq" id="WP_089964581.1">
    <property type="nucleotide sequence ID" value="NZ_FOCQ01000001.1"/>
</dbReference>
<evidence type="ECO:0000313" key="15">
    <source>
        <dbReference type="Proteomes" id="UP000199695"/>
    </source>
</evidence>
<dbReference type="Pfam" id="PF03129">
    <property type="entry name" value="HGTP_anticodon"/>
    <property type="match status" value="1"/>
</dbReference>
<dbReference type="SUPFAM" id="SSF55681">
    <property type="entry name" value="Class II aaRS and biotin synthetases"/>
    <property type="match status" value="1"/>
</dbReference>
<evidence type="ECO:0000256" key="4">
    <source>
        <dbReference type="ARBA" id="ARBA00022490"/>
    </source>
</evidence>
<comment type="catalytic activity">
    <reaction evidence="10 11">
        <text>tRNA(His) + L-histidine + ATP = L-histidyl-tRNA(His) + AMP + diphosphate + H(+)</text>
        <dbReference type="Rhea" id="RHEA:17313"/>
        <dbReference type="Rhea" id="RHEA-COMP:9665"/>
        <dbReference type="Rhea" id="RHEA-COMP:9689"/>
        <dbReference type="ChEBI" id="CHEBI:15378"/>
        <dbReference type="ChEBI" id="CHEBI:30616"/>
        <dbReference type="ChEBI" id="CHEBI:33019"/>
        <dbReference type="ChEBI" id="CHEBI:57595"/>
        <dbReference type="ChEBI" id="CHEBI:78442"/>
        <dbReference type="ChEBI" id="CHEBI:78527"/>
        <dbReference type="ChEBI" id="CHEBI:456215"/>
        <dbReference type="EC" id="6.1.1.21"/>
    </reaction>
</comment>
<dbReference type="PANTHER" id="PTHR43707">
    <property type="entry name" value="HISTIDYL-TRNA SYNTHETASE"/>
    <property type="match status" value="1"/>
</dbReference>
<dbReference type="AlphaFoldDB" id="A0A1H8AQF6"/>
<evidence type="ECO:0000256" key="12">
    <source>
        <dbReference type="PIRSR" id="PIRSR001549-1"/>
    </source>
</evidence>
<evidence type="ECO:0000256" key="5">
    <source>
        <dbReference type="ARBA" id="ARBA00022598"/>
    </source>
</evidence>
<keyword evidence="9 11" id="KW-0030">Aminoacyl-tRNA synthetase</keyword>
<dbReference type="InterPro" id="IPR015807">
    <property type="entry name" value="His-tRNA-ligase"/>
</dbReference>
<dbReference type="GO" id="GO:0016740">
    <property type="term" value="F:transferase activity"/>
    <property type="evidence" value="ECO:0007669"/>
    <property type="project" value="UniProtKB-ARBA"/>
</dbReference>
<keyword evidence="8 11" id="KW-0648">Protein biosynthesis</keyword>
<feature type="binding site" evidence="12">
    <location>
        <position position="130"/>
    </location>
    <ligand>
        <name>L-histidine</name>
        <dbReference type="ChEBI" id="CHEBI:57595"/>
    </ligand>
</feature>
<dbReference type="InterPro" id="IPR004154">
    <property type="entry name" value="Anticodon-bd"/>
</dbReference>
<proteinExistence type="inferred from homology"/>
<dbReference type="OrthoDB" id="9800814at2"/>
<gene>
    <name evidence="11" type="primary">hisS</name>
    <name evidence="14" type="ORF">SAMN05444955_101298</name>
</gene>
<sequence length="422" mass="48135">MGYRIPRGTFDIMPGEVEKWQWVEDKAREMCRCFDYKEIRTPVFEMTELFQRGVGETTDIVEKEMYTFTDRGGRSLTLRPEGTAGVVRSFVENKVFAQPQPTKWFYMGPMFRYERPQAGRNRQFHQFGVEVFGSTDPALDAEVIALGMQYFESLGLKDVRVEINSVGDAQSRPVYREKLIEYFEPYKDQLSEDAQSRLYRNPLRILDSKDPRTKEIAAGAPSILDYLNDESRRHFESVQKYLTLLGVNFSVNDRLVRGLDYYTLTAFEFMVDIPGSQASTIGGGGRYNRLVREIGGPEMPGIGFGIGLERVILALDEQKVELPIQTGLDCYLITLGEEAKFHGMKILQSLRMAGLSADRDYLDRKMKAQLKAADRAQARFTAILGDEELSQGKIQVKDMATGEQELVEISQLPDYLKHSKQP</sequence>
<dbReference type="GO" id="GO:0005524">
    <property type="term" value="F:ATP binding"/>
    <property type="evidence" value="ECO:0007669"/>
    <property type="project" value="UniProtKB-UniRule"/>
</dbReference>
<evidence type="ECO:0000256" key="2">
    <source>
        <dbReference type="ARBA" id="ARBA00008226"/>
    </source>
</evidence>
<evidence type="ECO:0000256" key="8">
    <source>
        <dbReference type="ARBA" id="ARBA00022917"/>
    </source>
</evidence>
<evidence type="ECO:0000256" key="3">
    <source>
        <dbReference type="ARBA" id="ARBA00011738"/>
    </source>
</evidence>
<dbReference type="InterPro" id="IPR033656">
    <property type="entry name" value="HisRS_anticodon"/>
</dbReference>
<dbReference type="GO" id="GO:0140096">
    <property type="term" value="F:catalytic activity, acting on a protein"/>
    <property type="evidence" value="ECO:0007669"/>
    <property type="project" value="UniProtKB-ARBA"/>
</dbReference>
<name>A0A1H8AQF6_9BACL</name>
<feature type="binding site" evidence="12">
    <location>
        <position position="126"/>
    </location>
    <ligand>
        <name>L-histidine</name>
        <dbReference type="ChEBI" id="CHEBI:57595"/>
    </ligand>
</feature>
<keyword evidence="7 11" id="KW-0067">ATP-binding</keyword>
<dbReference type="Gene3D" id="3.30.930.10">
    <property type="entry name" value="Bira Bifunctional Protein, Domain 2"/>
    <property type="match status" value="1"/>
</dbReference>
<dbReference type="STRING" id="1173111.SAMN05444955_101298"/>
<feature type="binding site" evidence="12">
    <location>
        <begin position="261"/>
        <end position="262"/>
    </location>
    <ligand>
        <name>L-histidine</name>
        <dbReference type="ChEBI" id="CHEBI:57595"/>
    </ligand>
</feature>
<dbReference type="PANTHER" id="PTHR43707:SF1">
    <property type="entry name" value="HISTIDINE--TRNA LIGASE, MITOCHONDRIAL-RELATED"/>
    <property type="match status" value="1"/>
</dbReference>
<feature type="binding site" evidence="12">
    <location>
        <position position="257"/>
    </location>
    <ligand>
        <name>L-histidine</name>
        <dbReference type="ChEBI" id="CHEBI:57595"/>
    </ligand>
</feature>
<feature type="binding site" evidence="12">
    <location>
        <begin position="81"/>
        <end position="83"/>
    </location>
    <ligand>
        <name>L-histidine</name>
        <dbReference type="ChEBI" id="CHEBI:57595"/>
    </ligand>
</feature>
<dbReference type="InterPro" id="IPR004516">
    <property type="entry name" value="HisRS/HisZ"/>
</dbReference>
<comment type="subunit">
    <text evidence="3 11">Homodimer.</text>
</comment>
<dbReference type="SUPFAM" id="SSF52954">
    <property type="entry name" value="Class II aaRS ABD-related"/>
    <property type="match status" value="1"/>
</dbReference>
<comment type="similarity">
    <text evidence="2 11">Belongs to the class-II aminoacyl-tRNA synthetase family.</text>
</comment>
<dbReference type="PROSITE" id="PS50862">
    <property type="entry name" value="AA_TRNA_LIGASE_II"/>
    <property type="match status" value="1"/>
</dbReference>
<reference evidence="14 15" key="1">
    <citation type="submission" date="2016-10" db="EMBL/GenBank/DDBJ databases">
        <authorList>
            <person name="de Groot N.N."/>
        </authorList>
    </citation>
    <scope>NUCLEOTIDE SEQUENCE [LARGE SCALE GENOMIC DNA]</scope>
    <source>
        <strain evidence="14 15">DSM 46701</strain>
    </source>
</reference>
<dbReference type="PIRSF" id="PIRSF001549">
    <property type="entry name" value="His-tRNA_synth"/>
    <property type="match status" value="1"/>
</dbReference>
<evidence type="ECO:0000256" key="10">
    <source>
        <dbReference type="ARBA" id="ARBA00047639"/>
    </source>
</evidence>
<dbReference type="InterPro" id="IPR045864">
    <property type="entry name" value="aa-tRNA-synth_II/BPL/LPL"/>
</dbReference>
<dbReference type="GO" id="GO:0004821">
    <property type="term" value="F:histidine-tRNA ligase activity"/>
    <property type="evidence" value="ECO:0007669"/>
    <property type="project" value="UniProtKB-UniRule"/>
</dbReference>
<keyword evidence="5 11" id="KW-0436">Ligase</keyword>
<evidence type="ECO:0000256" key="7">
    <source>
        <dbReference type="ARBA" id="ARBA00022840"/>
    </source>
</evidence>
<dbReference type="InterPro" id="IPR036621">
    <property type="entry name" value="Anticodon-bd_dom_sf"/>
</dbReference>
<evidence type="ECO:0000259" key="13">
    <source>
        <dbReference type="PROSITE" id="PS50862"/>
    </source>
</evidence>
<accession>A0A1H8AQF6</accession>
<dbReference type="Proteomes" id="UP000199695">
    <property type="component" value="Unassembled WGS sequence"/>
</dbReference>
<protein>
    <recommendedName>
        <fullName evidence="11">Histidine--tRNA ligase</fullName>
        <ecNumber evidence="11">6.1.1.21</ecNumber>
    </recommendedName>
    <alternativeName>
        <fullName evidence="11">Histidyl-tRNA synthetase</fullName>
        <shortName evidence="11">HisRS</shortName>
    </alternativeName>
</protein>
<evidence type="ECO:0000256" key="11">
    <source>
        <dbReference type="HAMAP-Rule" id="MF_00127"/>
    </source>
</evidence>
<dbReference type="EMBL" id="FOCQ01000001">
    <property type="protein sequence ID" value="SEM72955.1"/>
    <property type="molecule type" value="Genomic_DNA"/>
</dbReference>
<feature type="binding site" evidence="12">
    <location>
        <position position="112"/>
    </location>
    <ligand>
        <name>L-histidine</name>
        <dbReference type="ChEBI" id="CHEBI:57595"/>
    </ligand>
</feature>
<feature type="domain" description="Aminoacyl-transfer RNA synthetases class-II family profile" evidence="13">
    <location>
        <begin position="1"/>
        <end position="323"/>
    </location>
</feature>
<dbReference type="CDD" id="cd00773">
    <property type="entry name" value="HisRS-like_core"/>
    <property type="match status" value="1"/>
</dbReference>
<dbReference type="Pfam" id="PF13393">
    <property type="entry name" value="tRNA-synt_His"/>
    <property type="match status" value="1"/>
</dbReference>
<keyword evidence="6 11" id="KW-0547">Nucleotide-binding</keyword>
<comment type="subcellular location">
    <subcellularLocation>
        <location evidence="1 11">Cytoplasm</location>
    </subcellularLocation>
</comment>
<keyword evidence="15" id="KW-1185">Reference proteome</keyword>
<organism evidence="14 15">
    <name type="scientific">Lihuaxuella thermophila</name>
    <dbReference type="NCBI Taxonomy" id="1173111"/>
    <lineage>
        <taxon>Bacteria</taxon>
        <taxon>Bacillati</taxon>
        <taxon>Bacillota</taxon>
        <taxon>Bacilli</taxon>
        <taxon>Bacillales</taxon>
        <taxon>Thermoactinomycetaceae</taxon>
        <taxon>Lihuaxuella</taxon>
    </lineage>
</organism>